<feature type="non-terminal residue" evidence="1">
    <location>
        <position position="77"/>
    </location>
</feature>
<protein>
    <submittedName>
        <fullName evidence="1">Uncharacterized protein</fullName>
    </submittedName>
</protein>
<accession>A0AAD8ASH1</accession>
<dbReference type="AlphaFoldDB" id="A0AAD8ASH1"/>
<reference evidence="1" key="1">
    <citation type="journal article" date="2023" name="PLoS Negl. Trop. Dis.">
        <title>A genome sequence for Biomphalaria pfeifferi, the major vector snail for the human-infecting parasite Schistosoma mansoni.</title>
        <authorList>
            <person name="Bu L."/>
            <person name="Lu L."/>
            <person name="Laidemitt M.R."/>
            <person name="Zhang S.M."/>
            <person name="Mutuku M."/>
            <person name="Mkoji G."/>
            <person name="Steinauer M."/>
            <person name="Loker E.S."/>
        </authorList>
    </citation>
    <scope>NUCLEOTIDE SEQUENCE</scope>
    <source>
        <strain evidence="1">KasaAsao</strain>
    </source>
</reference>
<evidence type="ECO:0000313" key="1">
    <source>
        <dbReference type="EMBL" id="KAK0041592.1"/>
    </source>
</evidence>
<evidence type="ECO:0000313" key="2">
    <source>
        <dbReference type="Proteomes" id="UP001233172"/>
    </source>
</evidence>
<organism evidence="1 2">
    <name type="scientific">Biomphalaria pfeifferi</name>
    <name type="common">Bloodfluke planorb</name>
    <name type="synonym">Freshwater snail</name>
    <dbReference type="NCBI Taxonomy" id="112525"/>
    <lineage>
        <taxon>Eukaryota</taxon>
        <taxon>Metazoa</taxon>
        <taxon>Spiralia</taxon>
        <taxon>Lophotrochozoa</taxon>
        <taxon>Mollusca</taxon>
        <taxon>Gastropoda</taxon>
        <taxon>Heterobranchia</taxon>
        <taxon>Euthyneura</taxon>
        <taxon>Panpulmonata</taxon>
        <taxon>Hygrophila</taxon>
        <taxon>Lymnaeoidea</taxon>
        <taxon>Planorbidae</taxon>
        <taxon>Biomphalaria</taxon>
    </lineage>
</organism>
<feature type="non-terminal residue" evidence="1">
    <location>
        <position position="1"/>
    </location>
</feature>
<comment type="caution">
    <text evidence="1">The sequence shown here is derived from an EMBL/GenBank/DDBJ whole genome shotgun (WGS) entry which is preliminary data.</text>
</comment>
<dbReference type="Proteomes" id="UP001233172">
    <property type="component" value="Unassembled WGS sequence"/>
</dbReference>
<dbReference type="EMBL" id="JASAOG010000268">
    <property type="protein sequence ID" value="KAK0041592.1"/>
    <property type="molecule type" value="Genomic_DNA"/>
</dbReference>
<reference evidence="1" key="2">
    <citation type="submission" date="2023-04" db="EMBL/GenBank/DDBJ databases">
        <authorList>
            <person name="Bu L."/>
            <person name="Lu L."/>
            <person name="Laidemitt M.R."/>
            <person name="Zhang S.M."/>
            <person name="Mutuku M."/>
            <person name="Mkoji G."/>
            <person name="Steinauer M."/>
            <person name="Loker E.S."/>
        </authorList>
    </citation>
    <scope>NUCLEOTIDE SEQUENCE</scope>
    <source>
        <strain evidence="1">KasaAsao</strain>
        <tissue evidence="1">Whole Snail</tissue>
    </source>
</reference>
<sequence>NCDNIGDAAGSLLHPVGGMCLSGECCNLPLRAEPLRQIFSYNQSILFILEKKKSQVKLSLIKKEAALGNTIIRMKLE</sequence>
<name>A0AAD8ASH1_BIOPF</name>
<proteinExistence type="predicted"/>
<keyword evidence="2" id="KW-1185">Reference proteome</keyword>
<gene>
    <name evidence="1" type="ORF">Bpfe_028956</name>
</gene>